<keyword evidence="2" id="KW-1185">Reference proteome</keyword>
<evidence type="ECO:0000313" key="2">
    <source>
        <dbReference type="Proteomes" id="UP001732700"/>
    </source>
</evidence>
<protein>
    <submittedName>
        <fullName evidence="1">Uncharacterized protein</fullName>
    </submittedName>
</protein>
<reference evidence="1" key="1">
    <citation type="submission" date="2021-05" db="EMBL/GenBank/DDBJ databases">
        <authorList>
            <person name="Scholz U."/>
            <person name="Mascher M."/>
            <person name="Fiebig A."/>
        </authorList>
    </citation>
    <scope>NUCLEOTIDE SEQUENCE [LARGE SCALE GENOMIC DNA]</scope>
</reference>
<dbReference type="Proteomes" id="UP001732700">
    <property type="component" value="Chromosome 4C"/>
</dbReference>
<organism evidence="1 2">
    <name type="scientific">Avena sativa</name>
    <name type="common">Oat</name>
    <dbReference type="NCBI Taxonomy" id="4498"/>
    <lineage>
        <taxon>Eukaryota</taxon>
        <taxon>Viridiplantae</taxon>
        <taxon>Streptophyta</taxon>
        <taxon>Embryophyta</taxon>
        <taxon>Tracheophyta</taxon>
        <taxon>Spermatophyta</taxon>
        <taxon>Magnoliopsida</taxon>
        <taxon>Liliopsida</taxon>
        <taxon>Poales</taxon>
        <taxon>Poaceae</taxon>
        <taxon>BOP clade</taxon>
        <taxon>Pooideae</taxon>
        <taxon>Poodae</taxon>
        <taxon>Poeae</taxon>
        <taxon>Poeae Chloroplast Group 1 (Aveneae type)</taxon>
        <taxon>Aveninae</taxon>
        <taxon>Avena</taxon>
    </lineage>
</organism>
<evidence type="ECO:0000313" key="1">
    <source>
        <dbReference type="EnsemblPlants" id="AVESA.00010b.r2.4CG1278490.1.CDS"/>
    </source>
</evidence>
<sequence length="797" mass="89295">MLGCLPRFLQEQEDGKIVRGGDSAISTAMRFREHGEDPPSYVMYPSEECGMFSVEVLHNGFFYGLRHNLEYVSATTSHFDNLTVDTWSLTWINQILRILGHERDERTSVYWLLPDKDLRDGLVLVEFQSHIRDMINASKYHKTLVLFVDHTNFMKGLRPDVIVGQRPAPRPAQATPMPAPSAPRPAAAAPIPSQSATLMPAPSAPRPAAAAPIPSQSATPVLAPSAPRPAAPAPIPSQSATPMPAPSAPRLVAAAPIPSKSATPVSAPSAPRPAAATPAKAFVSSSMMQTIPATAESSRSSSLVVAQEADMQFVESDGSASDDDDFEFYDSDFDAEDGDDDLFADNVDKSVNDNNEQELCVENEYEDALEDDTLDLETKSRQHLMKSIKAFNPEVDMDNPTFKIGMVFSGVGELRKAVTTYAIRNRVKVKKLRNERRRYEAICASGCTWRIKASGDPRRTGGFIITEYEGTHECEGSFPISAITAKVLTEKFMHEFRDNQKIDLKSFAAKVLREFKMCPNRWKLSRARKAALLKIHGDEEGQFRQLLDYGQELRRSNPGSKFFVTTNSVGDPESSEHKEHLATVYWSYDACKRGFLAGCRPFICLDGCHIKTKYKGVLLTTIGIDPNDCIFPIAFGLVEVECTVSWEWFLTNLRDDLNITNTAPWTIMSDKQKGLINAVRKVFPDAEHRFCVRHMIQNFQRAGHRGETLKNDIWAIARSTSVPKWKRSMDNLKVDSEKAYSWIEELVPSQWINAFFSEFPKCDMLLNNHSEVFNSYILEAREMPFLSMLETMFYKIL</sequence>
<proteinExistence type="predicted"/>
<accession>A0ACD5WR86</accession>
<name>A0ACD5WR86_AVESA</name>
<dbReference type="EnsemblPlants" id="AVESA.00010b.r2.4CG1278490.1">
    <property type="protein sequence ID" value="AVESA.00010b.r2.4CG1278490.1.CDS"/>
    <property type="gene ID" value="AVESA.00010b.r2.4CG1278490"/>
</dbReference>
<reference evidence="1" key="2">
    <citation type="submission" date="2025-09" db="UniProtKB">
        <authorList>
            <consortium name="EnsemblPlants"/>
        </authorList>
    </citation>
    <scope>IDENTIFICATION</scope>
</reference>